<dbReference type="PANTHER" id="PTHR23065:SF7">
    <property type="entry name" value="NOSTRIN, ISOFORM H"/>
    <property type="match status" value="1"/>
</dbReference>
<evidence type="ECO:0000256" key="5">
    <source>
        <dbReference type="ARBA" id="ARBA00023212"/>
    </source>
</evidence>
<dbReference type="FunFam" id="1.20.1270.60:FF:000045">
    <property type="entry name" value="Cell division control protein"/>
    <property type="match status" value="1"/>
</dbReference>
<feature type="compositionally biased region" description="Polar residues" evidence="8">
    <location>
        <begin position="416"/>
        <end position="432"/>
    </location>
</feature>
<evidence type="ECO:0000256" key="7">
    <source>
        <dbReference type="PROSITE-ProRule" id="PRU01077"/>
    </source>
</evidence>
<keyword evidence="5" id="KW-0206">Cytoskeleton</keyword>
<dbReference type="PROSITE" id="PS50002">
    <property type="entry name" value="SH3"/>
    <property type="match status" value="1"/>
</dbReference>
<dbReference type="EMBL" id="CAJSTJ010000159">
    <property type="protein sequence ID" value="CAG7563569.1"/>
    <property type="molecule type" value="Genomic_DNA"/>
</dbReference>
<feature type="region of interest" description="Disordered" evidence="8">
    <location>
        <begin position="850"/>
        <end position="1151"/>
    </location>
</feature>
<sequence>MPGSTVETPAVALSFANNFWGKEDAGVTPLLSRMTAAKTTCDELRAFYGARASIEEEYSRKMLNLSRKALGSQESGTLKTSLDTVRGEVEQMAKQHQLIGAEMKSELEEPLAAFAGGMKERRKIIQNTVEKLLKVKMQQTQQVNKTRDKYEQECLKIKGYLAQGHMVMGQEERRNKAKLEKTQISLAASSTEYENAVKALEDTTARWNREWKSAADKFQDLEEERLDFTKSSLWTFANIASTVCVSDDSSCEKIRLSLEVMDVEKDIITFITEKGTGQEIPDAPKYINFCRGDVTDNQSETSEDDNYSVAQFPRMINPAFRSSSPQPSTFESHHDPNSALAKELAHKDNAPAKREPNAPVPKPATLPPDDILQIGAQKTQHQQIQAPPQQRQQHQTQMQHSSQLQHHPQLQRPSQFQQHAQLQHPSQLQHPYQLQHPSQMQRPSQSQRPSQLQHPAQLQHASQLQHQPQHQYSPQRQHPSQQPPQSMDHRMQQQMRPLEMRPADNRPADMRSTNIRQHEPRPSLEMRHSGEVRPSMQSRPSVDTRQGSDARTSLELRRPIEDTPRRQQPAAYAAYDASRHGPVSAVPHDPYPTDGMTMLCRTGPSPISDHSSQVTSARPSSRDSHSDYSNPNSFSSVEPPSGKTSPVKQDPIRQDPAPAPAPAPIQAPAPAPAPVVVPTPAPAPAPAPKAASTPVATPAAVPAAAAPTPSPVKLVAKKKSGGFLKNHSPFRRKSQKELQQSNRNTWHAPSTQNSTSPVRRPQLQTQESTNNVATQERTQSPEPIDANASLALGVGQNVFSVSTPDTKKKSGAAAATQESAEETDPIALALAELKGVTLGQNSSMRVSADHYSGLASPAPGSEAASRQASATRTVPTPTNPDVAAAKRGTPPPSYQNPASRLGVPPPAVTSRAMKEATKKATSQTRSMFENGATSPGTFNSTASRTNTRATETKRTEPSLSQSVPPTASRPATRTATHGRGESGSYSSASMSRPGTRGTEMGRGEAGGYGTPPVARSGTRATDMSRADTRAFNATPLSRPGTRGSDMSRGGTGIYGSSPGSRPGTRGADMPRATSPAPARSVSPQPPINDNMSYRSVSPNPYAASQRSPSVMSSPQKNGSAQGYYPQSPASRGPSPSPYGQQSRPGSGYAGSDMAIQLAPVSDTYGSVRSRGSRPASRANSYYDDGSTRQRSQSVADPSRLYTPDGRAILHYARALYMYQAAIPEELGFAKGDYLAVLRHQDDGWWEAEVHGGDGSVGLVPSNYLAAC</sequence>
<evidence type="ECO:0000256" key="4">
    <source>
        <dbReference type="ARBA" id="ARBA00022553"/>
    </source>
</evidence>
<keyword evidence="2 6" id="KW-0728">SH3 domain</keyword>
<evidence type="ECO:0000256" key="8">
    <source>
        <dbReference type="SAM" id="MobiDB-lite"/>
    </source>
</evidence>
<dbReference type="GO" id="GO:1903475">
    <property type="term" value="P:mitotic actomyosin contractile ring assembly"/>
    <property type="evidence" value="ECO:0007669"/>
    <property type="project" value="UniProtKB-ARBA"/>
</dbReference>
<feature type="compositionally biased region" description="Low complexity" evidence="8">
    <location>
        <begin position="1055"/>
        <end position="1066"/>
    </location>
</feature>
<feature type="compositionally biased region" description="Basic and acidic residues" evidence="8">
    <location>
        <begin position="498"/>
        <end position="509"/>
    </location>
</feature>
<feature type="domain" description="SH3" evidence="9">
    <location>
        <begin position="1207"/>
        <end position="1267"/>
    </location>
</feature>
<keyword evidence="4" id="KW-0597">Phosphoprotein</keyword>
<feature type="compositionally biased region" description="Polar residues" evidence="8">
    <location>
        <begin position="627"/>
        <end position="647"/>
    </location>
</feature>
<feature type="compositionally biased region" description="Low complexity" evidence="8">
    <location>
        <begin position="373"/>
        <end position="415"/>
    </location>
</feature>
<feature type="compositionally biased region" description="Polar residues" evidence="8">
    <location>
        <begin position="608"/>
        <end position="619"/>
    </location>
</feature>
<feature type="compositionally biased region" description="Pro residues" evidence="8">
    <location>
        <begin position="657"/>
        <end position="687"/>
    </location>
</feature>
<dbReference type="CDD" id="cd00174">
    <property type="entry name" value="SH3"/>
    <property type="match status" value="1"/>
</dbReference>
<dbReference type="CDD" id="cd07651">
    <property type="entry name" value="F-BAR_PombeCdc15_like"/>
    <property type="match status" value="1"/>
</dbReference>
<keyword evidence="3" id="KW-0963">Cytoplasm</keyword>
<evidence type="ECO:0000259" key="9">
    <source>
        <dbReference type="PROSITE" id="PS50002"/>
    </source>
</evidence>
<feature type="compositionally biased region" description="Polar residues" evidence="8">
    <location>
        <begin position="535"/>
        <end position="545"/>
    </location>
</feature>
<dbReference type="Proteomes" id="UP000693738">
    <property type="component" value="Unassembled WGS sequence"/>
</dbReference>
<dbReference type="AlphaFoldDB" id="A0A8J2J525"/>
<dbReference type="Pfam" id="PF00611">
    <property type="entry name" value="FCH"/>
    <property type="match status" value="1"/>
</dbReference>
<evidence type="ECO:0000313" key="11">
    <source>
        <dbReference type="EMBL" id="CAG7563569.1"/>
    </source>
</evidence>
<feature type="compositionally biased region" description="Low complexity" evidence="8">
    <location>
        <begin position="435"/>
        <end position="486"/>
    </location>
</feature>
<accession>A0A8J2J525</accession>
<comment type="subcellular location">
    <subcellularLocation>
        <location evidence="1">Cytoplasm</location>
        <location evidence="1">Cytoskeleton</location>
    </subcellularLocation>
</comment>
<feature type="domain" description="F-BAR" evidence="10">
    <location>
        <begin position="13"/>
        <end position="266"/>
    </location>
</feature>
<reference evidence="11" key="1">
    <citation type="submission" date="2021-05" db="EMBL/GenBank/DDBJ databases">
        <authorList>
            <person name="Khan N."/>
        </authorList>
    </citation>
    <scope>NUCLEOTIDE SEQUENCE</scope>
</reference>
<dbReference type="PROSITE" id="PS51741">
    <property type="entry name" value="F_BAR"/>
    <property type="match status" value="1"/>
</dbReference>
<evidence type="ECO:0000256" key="6">
    <source>
        <dbReference type="PROSITE-ProRule" id="PRU00192"/>
    </source>
</evidence>
<dbReference type="GO" id="GO:0009898">
    <property type="term" value="C:cytoplasmic side of plasma membrane"/>
    <property type="evidence" value="ECO:0007669"/>
    <property type="project" value="UniProtKB-ARBA"/>
</dbReference>
<dbReference type="InterPro" id="IPR031160">
    <property type="entry name" value="F_BAR_dom"/>
</dbReference>
<feature type="compositionally biased region" description="Polar residues" evidence="8">
    <location>
        <begin position="320"/>
        <end position="330"/>
    </location>
</feature>
<evidence type="ECO:0000256" key="1">
    <source>
        <dbReference type="ARBA" id="ARBA00004245"/>
    </source>
</evidence>
<feature type="compositionally biased region" description="Basic and acidic residues" evidence="8">
    <location>
        <begin position="516"/>
        <end position="531"/>
    </location>
</feature>
<feature type="compositionally biased region" description="Basic and acidic residues" evidence="8">
    <location>
        <begin position="343"/>
        <end position="356"/>
    </location>
</feature>
<dbReference type="SMART" id="SM00055">
    <property type="entry name" value="FCH"/>
    <property type="match status" value="1"/>
</dbReference>
<dbReference type="Pfam" id="PF00018">
    <property type="entry name" value="SH3_1"/>
    <property type="match status" value="1"/>
</dbReference>
<name>A0A8J2J525_FUSEQ</name>
<dbReference type="PANTHER" id="PTHR23065">
    <property type="entry name" value="PROLINE-SERINE-THREONINE PHOSPHATASE INTERACTING PROTEIN 1"/>
    <property type="match status" value="1"/>
</dbReference>
<evidence type="ECO:0000259" key="10">
    <source>
        <dbReference type="PROSITE" id="PS51741"/>
    </source>
</evidence>
<feature type="compositionally biased region" description="Basic and acidic residues" evidence="8">
    <location>
        <begin position="546"/>
        <end position="565"/>
    </location>
</feature>
<feature type="compositionally biased region" description="Polar residues" evidence="8">
    <location>
        <begin position="864"/>
        <end position="876"/>
    </location>
</feature>
<evidence type="ECO:0000256" key="2">
    <source>
        <dbReference type="ARBA" id="ARBA00022443"/>
    </source>
</evidence>
<dbReference type="SMART" id="SM00326">
    <property type="entry name" value="SH3"/>
    <property type="match status" value="1"/>
</dbReference>
<feature type="region of interest" description="Disordered" evidence="8">
    <location>
        <begin position="318"/>
        <end position="823"/>
    </location>
</feature>
<comment type="caution">
    <text evidence="11">The sequence shown here is derived from an EMBL/GenBank/DDBJ whole genome shotgun (WGS) entry which is preliminary data.</text>
</comment>
<feature type="region of interest" description="Disordered" evidence="8">
    <location>
        <begin position="1163"/>
        <end position="1199"/>
    </location>
</feature>
<dbReference type="FunFam" id="2.30.30.40:FF:000164">
    <property type="entry name" value="Cell division control protein"/>
    <property type="match status" value="1"/>
</dbReference>
<evidence type="ECO:0000313" key="12">
    <source>
        <dbReference type="Proteomes" id="UP000693738"/>
    </source>
</evidence>
<feature type="compositionally biased region" description="Polar residues" evidence="8">
    <location>
        <begin position="737"/>
        <end position="781"/>
    </location>
</feature>
<organism evidence="11 12">
    <name type="scientific">Fusarium equiseti</name>
    <name type="common">Fusarium scirpi</name>
    <dbReference type="NCBI Taxonomy" id="61235"/>
    <lineage>
        <taxon>Eukaryota</taxon>
        <taxon>Fungi</taxon>
        <taxon>Dikarya</taxon>
        <taxon>Ascomycota</taxon>
        <taxon>Pezizomycotina</taxon>
        <taxon>Sordariomycetes</taxon>
        <taxon>Hypocreomycetidae</taxon>
        <taxon>Hypocreales</taxon>
        <taxon>Nectriaceae</taxon>
        <taxon>Fusarium</taxon>
        <taxon>Fusarium incarnatum-equiseti species complex</taxon>
    </lineage>
</organism>
<gene>
    <name evidence="11" type="ORF">FEQUK3_LOCUS9267</name>
</gene>
<proteinExistence type="predicted"/>
<feature type="compositionally biased region" description="Low complexity" evidence="8">
    <location>
        <begin position="964"/>
        <end position="975"/>
    </location>
</feature>
<feature type="compositionally biased region" description="Polar residues" evidence="8">
    <location>
        <begin position="919"/>
        <end position="949"/>
    </location>
</feature>
<dbReference type="GO" id="GO:0120104">
    <property type="term" value="C:mitotic actomyosin contractile ring, proximal layer"/>
    <property type="evidence" value="ECO:0007669"/>
    <property type="project" value="UniProtKB-ARBA"/>
</dbReference>
<feature type="compositionally biased region" description="Low complexity" evidence="8">
    <location>
        <begin position="688"/>
        <end position="707"/>
    </location>
</feature>
<protein>
    <submittedName>
        <fullName evidence="11">Uncharacterized protein</fullName>
    </submittedName>
</protein>
<dbReference type="InterPro" id="IPR001060">
    <property type="entry name" value="FCH_dom"/>
</dbReference>
<dbReference type="GO" id="GO:0005543">
    <property type="term" value="F:phospholipid binding"/>
    <property type="evidence" value="ECO:0007669"/>
    <property type="project" value="UniProtKB-ARBA"/>
</dbReference>
<keyword evidence="7" id="KW-0175">Coiled coil</keyword>
<feature type="compositionally biased region" description="Polar residues" evidence="8">
    <location>
        <begin position="1087"/>
        <end position="1120"/>
    </location>
</feature>
<evidence type="ECO:0000256" key="3">
    <source>
        <dbReference type="ARBA" id="ARBA00022490"/>
    </source>
</evidence>
<dbReference type="InterPro" id="IPR001452">
    <property type="entry name" value="SH3_domain"/>
</dbReference>
<feature type="compositionally biased region" description="Low complexity" evidence="8">
    <location>
        <begin position="982"/>
        <end position="994"/>
    </location>
</feature>
<dbReference type="GO" id="GO:0106006">
    <property type="term" value="F:cytoskeletal protein-membrane anchor activity"/>
    <property type="evidence" value="ECO:0007669"/>
    <property type="project" value="UniProtKB-ARBA"/>
</dbReference>